<keyword evidence="9" id="KW-1185">Reference proteome</keyword>
<evidence type="ECO:0000313" key="8">
    <source>
        <dbReference type="EMBL" id="SEI44826.1"/>
    </source>
</evidence>
<keyword evidence="5" id="KW-0975">Bacterial flagellum</keyword>
<evidence type="ECO:0000256" key="3">
    <source>
        <dbReference type="ARBA" id="ARBA00005709"/>
    </source>
</evidence>
<keyword evidence="4" id="KW-0964">Secreted</keyword>
<accession>A0A1H6QS20</accession>
<dbReference type="GO" id="GO:0005198">
    <property type="term" value="F:structural molecule activity"/>
    <property type="evidence" value="ECO:0007669"/>
    <property type="project" value="InterPro"/>
</dbReference>
<protein>
    <submittedName>
        <fullName evidence="8">Flagellar hook-associated protein 3</fullName>
    </submittedName>
</protein>
<dbReference type="GO" id="GO:0005576">
    <property type="term" value="C:extracellular region"/>
    <property type="evidence" value="ECO:0007669"/>
    <property type="project" value="UniProtKB-SubCell"/>
</dbReference>
<dbReference type="InterPro" id="IPR001029">
    <property type="entry name" value="Flagellin_N"/>
</dbReference>
<dbReference type="Proteomes" id="UP000242999">
    <property type="component" value="Unassembled WGS sequence"/>
</dbReference>
<evidence type="ECO:0000256" key="4">
    <source>
        <dbReference type="ARBA" id="ARBA00022525"/>
    </source>
</evidence>
<dbReference type="RefSeq" id="WP_093308387.1">
    <property type="nucleotide sequence ID" value="NZ_FNYH01000002.1"/>
</dbReference>
<dbReference type="OrthoDB" id="9768249at2"/>
<evidence type="ECO:0000313" key="9">
    <source>
        <dbReference type="Proteomes" id="UP000242999"/>
    </source>
</evidence>
<evidence type="ECO:0000256" key="2">
    <source>
        <dbReference type="ARBA" id="ARBA00004613"/>
    </source>
</evidence>
<keyword evidence="8" id="KW-0282">Flagellum</keyword>
<sequence length="697" mass="75876">MRLSTYQIQQYSVNNFMQQQSELTKTYRQISSGKEVLTPSDDPVASTQILNLNSQLRANTQYTTNVNYLNKNLRQEDAVLSSVIDNLQRVRELTVQANNDTYDSAQRGDIGKEINQLLEELHSLLNSKNEGGEFIFAGTKGATEPFAKRLDGTFEYQGDSVERTVQISDSVFVKSVDAGRDLFTDARVDEKVIQGRVSNQNVGEAEIVKLSVINRQTLEDATVVPGKRKIIYRTEDTSVSPAIPANYSVINLATGKEVPAVVAPSGKSLTFEGMELQLDALPADGDSFEVDVFGGGAVKTFAAQVDGQLQVAGSRIEDQTKLQSLVTADNGGWTNGDYRLTHSAGVWSAERYDFSTDTWAADPSLNISMSGQQVTLENAGGDALASVELNQAPANNEQITLKLRNQPGLKEKQISAEEAVLRVTGQSIVGSRDLTMLEGQYELTNNGAGAFVLKDPYGQEVTGFSTDQTNNLVSFGGETFTVANWPVAGTSSQFEVRSASEQFINALPGAYNLTYNDANSDGIVDAGELTLTDPAGKVRHDVTWDAGNNTLGFLGMQVELSGPITDGTSLSVDLTEEDYGQGKKDLLNIVRDLNSTLGNFTGSDADKALVSNTLTYIDNAIEQVLRTQTDVGARLNTVERIESANEEEELFIKNNLSQLEDLDYGSAITRFKMQDAALQAAQQSYVQLTQTNLFDYI</sequence>
<dbReference type="InterPro" id="IPR046358">
    <property type="entry name" value="Flagellin_C"/>
</dbReference>
<dbReference type="AlphaFoldDB" id="A0A1H6QS20"/>
<dbReference type="PANTHER" id="PTHR42792">
    <property type="entry name" value="FLAGELLIN"/>
    <property type="match status" value="1"/>
</dbReference>
<feature type="domain" description="Flagellin N-terminal" evidence="6">
    <location>
        <begin position="4"/>
        <end position="140"/>
    </location>
</feature>
<comment type="similarity">
    <text evidence="3">Belongs to the bacterial flagellin family.</text>
</comment>
<evidence type="ECO:0000259" key="6">
    <source>
        <dbReference type="Pfam" id="PF00669"/>
    </source>
</evidence>
<feature type="domain" description="Flagellin C-terminal" evidence="7">
    <location>
        <begin position="614"/>
        <end position="697"/>
    </location>
</feature>
<dbReference type="InterPro" id="IPR013384">
    <property type="entry name" value="Flagell_FlgL"/>
</dbReference>
<dbReference type="EMBL" id="FNYH01000002">
    <property type="protein sequence ID" value="SEI44826.1"/>
    <property type="molecule type" value="Genomic_DNA"/>
</dbReference>
<dbReference type="Gene3D" id="1.20.1330.10">
    <property type="entry name" value="f41 fragment of flagellin, N-terminal domain"/>
    <property type="match status" value="2"/>
</dbReference>
<name>A0A1H6QS20_9GAMM</name>
<proteinExistence type="inferred from homology"/>
<evidence type="ECO:0000259" key="7">
    <source>
        <dbReference type="Pfam" id="PF00700"/>
    </source>
</evidence>
<keyword evidence="8" id="KW-0966">Cell projection</keyword>
<dbReference type="GO" id="GO:0009424">
    <property type="term" value="C:bacterial-type flagellum hook"/>
    <property type="evidence" value="ECO:0007669"/>
    <property type="project" value="InterPro"/>
</dbReference>
<dbReference type="Pfam" id="PF00669">
    <property type="entry name" value="Flagellin_N"/>
    <property type="match status" value="1"/>
</dbReference>
<dbReference type="GO" id="GO:0071973">
    <property type="term" value="P:bacterial-type flagellum-dependent cell motility"/>
    <property type="evidence" value="ECO:0007669"/>
    <property type="project" value="InterPro"/>
</dbReference>
<gene>
    <name evidence="8" type="ORF">SAMN05421831_10232</name>
</gene>
<dbReference type="STRING" id="64971.SAMN05421831_10232"/>
<reference evidence="9" key="1">
    <citation type="submission" date="2016-10" db="EMBL/GenBank/DDBJ databases">
        <authorList>
            <person name="Varghese N."/>
            <person name="Submissions S."/>
        </authorList>
    </citation>
    <scope>NUCLEOTIDE SEQUENCE [LARGE SCALE GENOMIC DNA]</scope>
    <source>
        <strain evidence="9">DSM 7165</strain>
    </source>
</reference>
<evidence type="ECO:0000256" key="1">
    <source>
        <dbReference type="ARBA" id="ARBA00004365"/>
    </source>
</evidence>
<keyword evidence="8" id="KW-0969">Cilium</keyword>
<dbReference type="Pfam" id="PF00700">
    <property type="entry name" value="Flagellin_C"/>
    <property type="match status" value="1"/>
</dbReference>
<dbReference type="InterPro" id="IPR001492">
    <property type="entry name" value="Flagellin"/>
</dbReference>
<dbReference type="NCBIfam" id="TIGR02550">
    <property type="entry name" value="flagell_flgL"/>
    <property type="match status" value="1"/>
</dbReference>
<dbReference type="PANTHER" id="PTHR42792:SF1">
    <property type="entry name" value="FLAGELLAR HOOK-ASSOCIATED PROTEIN 3"/>
    <property type="match status" value="1"/>
</dbReference>
<comment type="subcellular location">
    <subcellularLocation>
        <location evidence="1">Bacterial flagellum</location>
    </subcellularLocation>
    <subcellularLocation>
        <location evidence="2">Secreted</location>
    </subcellularLocation>
</comment>
<organism evidence="8 9">
    <name type="scientific">Allopseudospirillum japonicum</name>
    <dbReference type="NCBI Taxonomy" id="64971"/>
    <lineage>
        <taxon>Bacteria</taxon>
        <taxon>Pseudomonadati</taxon>
        <taxon>Pseudomonadota</taxon>
        <taxon>Gammaproteobacteria</taxon>
        <taxon>Oceanospirillales</taxon>
        <taxon>Oceanospirillaceae</taxon>
        <taxon>Allopseudospirillum</taxon>
    </lineage>
</organism>
<evidence type="ECO:0000256" key="5">
    <source>
        <dbReference type="ARBA" id="ARBA00023143"/>
    </source>
</evidence>
<dbReference type="SUPFAM" id="SSF64518">
    <property type="entry name" value="Phase 1 flagellin"/>
    <property type="match status" value="1"/>
</dbReference>